<feature type="repeat" description="WD" evidence="3">
    <location>
        <begin position="480"/>
        <end position="521"/>
    </location>
</feature>
<dbReference type="OrthoDB" id="727118at2759"/>
<dbReference type="STRING" id="691883.A0A058Z5D0"/>
<proteinExistence type="predicted"/>
<dbReference type="PRINTS" id="PR00320">
    <property type="entry name" value="GPROTEINBRPT"/>
</dbReference>
<protein>
    <recommendedName>
        <fullName evidence="7">Striatin N-terminal domain-containing protein</fullName>
    </recommendedName>
</protein>
<dbReference type="InterPro" id="IPR015943">
    <property type="entry name" value="WD40/YVTN_repeat-like_dom_sf"/>
</dbReference>
<evidence type="ECO:0000256" key="4">
    <source>
        <dbReference type="SAM" id="MobiDB-lite"/>
    </source>
</evidence>
<feature type="repeat" description="WD" evidence="3">
    <location>
        <begin position="627"/>
        <end position="661"/>
    </location>
</feature>
<reference evidence="5" key="1">
    <citation type="submission" date="2013-04" db="EMBL/GenBank/DDBJ databases">
        <title>The Genome Sequence of Fonticula alba ATCC 38817.</title>
        <authorList>
            <consortium name="The Broad Institute Genomics Platform"/>
            <person name="Russ C."/>
            <person name="Cuomo C."/>
            <person name="Burger G."/>
            <person name="Gray M.W."/>
            <person name="Holland P.W.H."/>
            <person name="King N."/>
            <person name="Lang F.B.F."/>
            <person name="Roger A.J."/>
            <person name="Ruiz-Trillo I."/>
            <person name="Brown M."/>
            <person name="Walker B."/>
            <person name="Young S."/>
            <person name="Zeng Q."/>
            <person name="Gargeya S."/>
            <person name="Fitzgerald M."/>
            <person name="Haas B."/>
            <person name="Abouelleil A."/>
            <person name="Allen A.W."/>
            <person name="Alvarado L."/>
            <person name="Arachchi H.M."/>
            <person name="Berlin A.M."/>
            <person name="Chapman S.B."/>
            <person name="Gainer-Dewar J."/>
            <person name="Goldberg J."/>
            <person name="Griggs A."/>
            <person name="Gujja S."/>
            <person name="Hansen M."/>
            <person name="Howarth C."/>
            <person name="Imamovic A."/>
            <person name="Ireland A."/>
            <person name="Larimer J."/>
            <person name="McCowan C."/>
            <person name="Murphy C."/>
            <person name="Pearson M."/>
            <person name="Poon T.W."/>
            <person name="Priest M."/>
            <person name="Roberts A."/>
            <person name="Saif S."/>
            <person name="Shea T."/>
            <person name="Sisk P."/>
            <person name="Sykes S."/>
            <person name="Wortman J."/>
            <person name="Nusbaum C."/>
            <person name="Birren B."/>
        </authorList>
    </citation>
    <scope>NUCLEOTIDE SEQUENCE [LARGE SCALE GENOMIC DNA]</scope>
    <source>
        <strain evidence="5">ATCC 38817</strain>
    </source>
</reference>
<sequence length="737" mass="76479">MDLPGASLGASIGASLGGPSRPAPCPLQKFDSPAASTGSSTDSLAQRSRQLLQKYLEEIDQMENSFSFAPLRSAPPGSTGSFTTSNYVPSAAAAAPPAGGLPQPHALGFAPPTHLPPAAPVSAAAKGPALATAQSSAASAPPAAQPTSQPSAAAAAPVADVNSLVALLKEPPTAANLAPGAAAVPPTERAPSPPPPSSGLVSLFDPPASAAGGDAQAAPPTATTPTEPTPMTDEELEREAMATFGMSPSDLSRMMKGYTQQGASSMSGKASRGSSRSSSRESSASLASPFSSLFEPPSEIGQPDSPLAASSKMPTSSLESVLSNLSKEMTRPTEMSRSPGSSPQWRLRSTLRGHYDGILCLDFVPFPLATKYNPTVPSFLSGSEDGTIKLWSRPGKSSSSSSSKSSSSSDTPVVCYTFRGHSHPVLALTTVPVGGDVFLFSACLGGTVYRWQLPPSIPRNIYLAHDKTRPFQPVEQLEVSKKHRDAIWDIRSCPRRRVVLTACADGTVGIWKYTDSDPKLMLKTLISSPTKSVPTSVDFAPSAPGKASDPDSFDIVVSYVDASVHVFGCQGGAPSLSFESVGTTDGTPNSQINRLAAHPDFPLVFTAHEDQRICIFNSQTGALLHSVVAHRDAVRTLSIHPSGVRLVSGGHDGSIRGWDINGLPEDALRGAVSKFGPTDFDAVTVRCTQELTAHRMKYESSVLCLAHSLPGPGSTGLGDDDILLVSGGADSIVKVFH</sequence>
<feature type="compositionally biased region" description="Polar residues" evidence="4">
    <location>
        <begin position="34"/>
        <end position="49"/>
    </location>
</feature>
<feature type="compositionally biased region" description="Low complexity" evidence="4">
    <location>
        <begin position="89"/>
        <end position="108"/>
    </location>
</feature>
<dbReference type="eggNOG" id="KOG0642">
    <property type="taxonomic scope" value="Eukaryota"/>
</dbReference>
<feature type="compositionally biased region" description="Polar residues" evidence="4">
    <location>
        <begin position="76"/>
        <end position="88"/>
    </location>
</feature>
<dbReference type="PANTHER" id="PTHR15653">
    <property type="entry name" value="STRIATIN"/>
    <property type="match status" value="1"/>
</dbReference>
<gene>
    <name evidence="5" type="ORF">H696_03883</name>
</gene>
<dbReference type="RefSeq" id="XP_009496019.1">
    <property type="nucleotide sequence ID" value="XM_009497744.1"/>
</dbReference>
<evidence type="ECO:0000256" key="1">
    <source>
        <dbReference type="ARBA" id="ARBA00022574"/>
    </source>
</evidence>
<feature type="repeat" description="WD" evidence="3">
    <location>
        <begin position="372"/>
        <end position="392"/>
    </location>
</feature>
<keyword evidence="1 3" id="KW-0853">WD repeat</keyword>
<dbReference type="SUPFAM" id="SSF50978">
    <property type="entry name" value="WD40 repeat-like"/>
    <property type="match status" value="1"/>
</dbReference>
<evidence type="ECO:0008006" key="7">
    <source>
        <dbReference type="Google" id="ProtNLM"/>
    </source>
</evidence>
<accession>A0A058Z5D0</accession>
<feature type="region of interest" description="Disordered" evidence="4">
    <location>
        <begin position="1"/>
        <end position="49"/>
    </location>
</feature>
<feature type="compositionally biased region" description="Low complexity" evidence="4">
    <location>
        <begin position="120"/>
        <end position="152"/>
    </location>
</feature>
<evidence type="ECO:0000313" key="6">
    <source>
        <dbReference type="Proteomes" id="UP000030693"/>
    </source>
</evidence>
<feature type="compositionally biased region" description="Low complexity" evidence="4">
    <location>
        <begin position="262"/>
        <end position="299"/>
    </location>
</feature>
<dbReference type="AlphaFoldDB" id="A0A058Z5D0"/>
<dbReference type="SMART" id="SM00320">
    <property type="entry name" value="WD40"/>
    <property type="match status" value="6"/>
</dbReference>
<dbReference type="InterPro" id="IPR019775">
    <property type="entry name" value="WD40_repeat_CS"/>
</dbReference>
<feature type="compositionally biased region" description="Polar residues" evidence="4">
    <location>
        <begin position="312"/>
        <end position="344"/>
    </location>
</feature>
<dbReference type="EMBL" id="KB932206">
    <property type="protein sequence ID" value="KCV69454.1"/>
    <property type="molecule type" value="Genomic_DNA"/>
</dbReference>
<feature type="region of interest" description="Disordered" evidence="4">
    <location>
        <begin position="176"/>
        <end position="345"/>
    </location>
</feature>
<dbReference type="Pfam" id="PF00400">
    <property type="entry name" value="WD40"/>
    <property type="match status" value="3"/>
</dbReference>
<feature type="region of interest" description="Disordered" evidence="4">
    <location>
        <begin position="67"/>
        <end position="152"/>
    </location>
</feature>
<dbReference type="InterPro" id="IPR051488">
    <property type="entry name" value="WD_repeat_striatin"/>
</dbReference>
<keyword evidence="6" id="KW-1185">Reference proteome</keyword>
<evidence type="ECO:0000256" key="2">
    <source>
        <dbReference type="ARBA" id="ARBA00022737"/>
    </source>
</evidence>
<evidence type="ECO:0000313" key="5">
    <source>
        <dbReference type="EMBL" id="KCV69454.1"/>
    </source>
</evidence>
<dbReference type="GeneID" id="20528608"/>
<dbReference type="InterPro" id="IPR020472">
    <property type="entry name" value="WD40_PAC1"/>
</dbReference>
<dbReference type="Gene3D" id="2.130.10.10">
    <property type="entry name" value="YVTN repeat-like/Quinoprotein amine dehydrogenase"/>
    <property type="match status" value="2"/>
</dbReference>
<dbReference type="Proteomes" id="UP000030693">
    <property type="component" value="Unassembled WGS sequence"/>
</dbReference>
<organism evidence="5">
    <name type="scientific">Fonticula alba</name>
    <name type="common">Slime mold</name>
    <dbReference type="NCBI Taxonomy" id="691883"/>
    <lineage>
        <taxon>Eukaryota</taxon>
        <taxon>Rotosphaerida</taxon>
        <taxon>Fonticulaceae</taxon>
        <taxon>Fonticula</taxon>
    </lineage>
</organism>
<keyword evidence="2" id="KW-0677">Repeat</keyword>
<dbReference type="PROSITE" id="PS50082">
    <property type="entry name" value="WD_REPEATS_2"/>
    <property type="match status" value="3"/>
</dbReference>
<evidence type="ECO:0000256" key="3">
    <source>
        <dbReference type="PROSITE-ProRule" id="PRU00221"/>
    </source>
</evidence>
<feature type="compositionally biased region" description="Low complexity" evidence="4">
    <location>
        <begin position="176"/>
        <end position="186"/>
    </location>
</feature>
<dbReference type="PROSITE" id="PS00678">
    <property type="entry name" value="WD_REPEATS_1"/>
    <property type="match status" value="1"/>
</dbReference>
<dbReference type="InterPro" id="IPR001680">
    <property type="entry name" value="WD40_rpt"/>
</dbReference>
<dbReference type="PANTHER" id="PTHR15653:SF0">
    <property type="entry name" value="CONNECTOR OF KINASE TO AP-1, ISOFORM E"/>
    <property type="match status" value="1"/>
</dbReference>
<feature type="compositionally biased region" description="Low complexity" evidence="4">
    <location>
        <begin position="1"/>
        <end position="20"/>
    </location>
</feature>
<dbReference type="PROSITE" id="PS50294">
    <property type="entry name" value="WD_REPEATS_REGION"/>
    <property type="match status" value="1"/>
</dbReference>
<dbReference type="InterPro" id="IPR036322">
    <property type="entry name" value="WD40_repeat_dom_sf"/>
</dbReference>
<feature type="compositionally biased region" description="Low complexity" evidence="4">
    <location>
        <begin position="206"/>
        <end position="231"/>
    </location>
</feature>
<name>A0A058Z5D0_FONAL</name>